<dbReference type="InterPro" id="IPR018119">
    <property type="entry name" value="Strictosidine_synth_cons-reg"/>
</dbReference>
<gene>
    <name evidence="6" type="ORF">Strain138_000677</name>
    <name evidence="7" type="ORF">Strain318_000677</name>
</gene>
<evidence type="ECO:0000256" key="1">
    <source>
        <dbReference type="ARBA" id="ARBA00009191"/>
    </source>
</evidence>
<keyword evidence="8" id="KW-1185">Reference proteome</keyword>
<evidence type="ECO:0000256" key="3">
    <source>
        <dbReference type="ARBA" id="ARBA00023180"/>
    </source>
</evidence>
<dbReference type="AlphaFoldDB" id="A0AA49Q6S7"/>
<comment type="similarity">
    <text evidence="1">Belongs to the strictosidine synthase family.</text>
</comment>
<reference evidence="7" key="1">
    <citation type="submission" date="2023-07" db="EMBL/GenBank/DDBJ databases">
        <authorList>
            <person name="Haufschild T."/>
            <person name="Kallscheuer N."/>
            <person name="Hammer J."/>
            <person name="Kohn T."/>
            <person name="Kabuu M."/>
            <person name="Jogler M."/>
            <person name="Wohfarth N."/>
            <person name="Heuer A."/>
            <person name="Rohde M."/>
            <person name="van Teeseling M.C.F."/>
            <person name="Jogler C."/>
        </authorList>
    </citation>
    <scope>NUCLEOTIDE SEQUENCE</scope>
    <source>
        <strain evidence="6">Strain 138</strain>
        <strain evidence="7">Strain 318</strain>
    </source>
</reference>
<dbReference type="Pfam" id="PF03088">
    <property type="entry name" value="Str_synth"/>
    <property type="match status" value="1"/>
</dbReference>
<keyword evidence="2" id="KW-0597">Phosphoprotein</keyword>
<protein>
    <submittedName>
        <fullName evidence="7">SMP-30/gluconolactonase/LRE family protein</fullName>
    </submittedName>
</protein>
<name>A0AA49Q6S7_9BACT</name>
<dbReference type="Proteomes" id="UP001229955">
    <property type="component" value="Chromosome"/>
</dbReference>
<dbReference type="PANTHER" id="PTHR10426">
    <property type="entry name" value="STRICTOSIDINE SYNTHASE-RELATED"/>
    <property type="match status" value="1"/>
</dbReference>
<evidence type="ECO:0000256" key="4">
    <source>
        <dbReference type="SAM" id="MobiDB-lite"/>
    </source>
</evidence>
<evidence type="ECO:0000313" key="7">
    <source>
        <dbReference type="EMBL" id="WKW14337.1"/>
    </source>
</evidence>
<dbReference type="GO" id="GO:0016787">
    <property type="term" value="F:hydrolase activity"/>
    <property type="evidence" value="ECO:0007669"/>
    <property type="project" value="TreeGrafter"/>
</dbReference>
<keyword evidence="3" id="KW-0325">Glycoprotein</keyword>
<dbReference type="EMBL" id="CP130613">
    <property type="protein sequence ID" value="WKW14337.1"/>
    <property type="molecule type" value="Genomic_DNA"/>
</dbReference>
<dbReference type="EMBL" id="CP130612">
    <property type="protein sequence ID" value="WKW11427.1"/>
    <property type="molecule type" value="Genomic_DNA"/>
</dbReference>
<feature type="region of interest" description="Disordered" evidence="4">
    <location>
        <begin position="1"/>
        <end position="24"/>
    </location>
</feature>
<evidence type="ECO:0000256" key="2">
    <source>
        <dbReference type="ARBA" id="ARBA00022553"/>
    </source>
</evidence>
<proteinExistence type="inferred from homology"/>
<evidence type="ECO:0000259" key="5">
    <source>
        <dbReference type="Pfam" id="PF03088"/>
    </source>
</evidence>
<evidence type="ECO:0000313" key="6">
    <source>
        <dbReference type="EMBL" id="WKW11427.1"/>
    </source>
</evidence>
<dbReference type="Pfam" id="PF20067">
    <property type="entry name" value="SSL_N"/>
    <property type="match status" value="1"/>
</dbReference>
<dbReference type="RefSeq" id="WP_367887125.1">
    <property type="nucleotide sequence ID" value="NZ_CP130612.1"/>
</dbReference>
<sequence>MEAEPESPDVAGPETPPPPIHLSRQVTPAGATAAAAALIFLYLLFWPVPIRPVAWEAPANPGYSGVFAANERLSAMDTVGVLGERGPESIAVDDSGRMYFATASGWIVRTDSLGGAAERWANTGGRPLGMAFDASGTLWVADALRGLLSVSPSGAVLVMATTAEGIPIRYADDLDVAPDGRVYLTDASTAFYPPQYDALQASILEVLEHRGTGRVIEYEPSNGRTSVIAAGLVFPNGLAVTHDGTGVLVNEMGNYRVLRIERDGVARGAIEAVVTDLPGFPDNLTRGRDGRYWIALVSPRNGLADWMSDKPMFRKMLLRLPRMIRPGPVHYGHVIAIDSTWRVLADLQDPSGRLESLTHALETPGALWLGSLSAPVAGRVPWRSADDSLRAR</sequence>
<accession>A0AA49Q430</accession>
<dbReference type="InterPro" id="IPR011042">
    <property type="entry name" value="6-blade_b-propeller_TolB-like"/>
</dbReference>
<dbReference type="PANTHER" id="PTHR10426:SF88">
    <property type="entry name" value="ADIPOCYTE PLASMA MEMBRANE-ASSOCIATED PROTEIN HEMOMUCIN-RELATED"/>
    <property type="match status" value="1"/>
</dbReference>
<dbReference type="Gene3D" id="2.120.10.30">
    <property type="entry name" value="TolB, C-terminal domain"/>
    <property type="match status" value="1"/>
</dbReference>
<dbReference type="SUPFAM" id="SSF63829">
    <property type="entry name" value="Calcium-dependent phosphotriesterase"/>
    <property type="match status" value="1"/>
</dbReference>
<dbReference type="KEGG" id="pspc:Strain318_000677"/>
<organism evidence="7 8">
    <name type="scientific">Pseudogemmatithrix spongiicola</name>
    <dbReference type="NCBI Taxonomy" id="3062599"/>
    <lineage>
        <taxon>Bacteria</taxon>
        <taxon>Pseudomonadati</taxon>
        <taxon>Gemmatimonadota</taxon>
        <taxon>Gemmatimonadia</taxon>
        <taxon>Gemmatimonadales</taxon>
        <taxon>Gemmatimonadaceae</taxon>
        <taxon>Pseudogemmatithrix</taxon>
    </lineage>
</organism>
<accession>A0AA49Q6S7</accession>
<evidence type="ECO:0000313" key="8">
    <source>
        <dbReference type="Proteomes" id="UP001229955"/>
    </source>
</evidence>
<feature type="domain" description="Strictosidine synthase conserved region" evidence="5">
    <location>
        <begin position="172"/>
        <end position="259"/>
    </location>
</feature>